<dbReference type="SUPFAM" id="SSF51182">
    <property type="entry name" value="RmlC-like cupins"/>
    <property type="match status" value="1"/>
</dbReference>
<dbReference type="Pfam" id="PF07883">
    <property type="entry name" value="Cupin_2"/>
    <property type="match status" value="1"/>
</dbReference>
<evidence type="ECO:0000313" key="6">
    <source>
        <dbReference type="Proteomes" id="UP001163203"/>
    </source>
</evidence>
<dbReference type="InterPro" id="IPR013096">
    <property type="entry name" value="Cupin_2"/>
</dbReference>
<dbReference type="InterPro" id="IPR014710">
    <property type="entry name" value="RmlC-like_jellyroll"/>
</dbReference>
<protein>
    <submittedName>
        <fullName evidence="5">Homogentisate 1,2-dioxygenase</fullName>
        <ecNumber evidence="5">1.13.11.5</ecNumber>
    </submittedName>
</protein>
<dbReference type="PANTHER" id="PTHR11056">
    <property type="entry name" value="HOMOGENTISATE 1,2-DIOXYGENASE"/>
    <property type="match status" value="1"/>
</dbReference>
<name>A0ABY7B033_9PSEU</name>
<dbReference type="InterPro" id="IPR005708">
    <property type="entry name" value="Homogentis_dOase"/>
</dbReference>
<feature type="domain" description="Homogentisate 1,2-dioxygenase C-terminal" evidence="3">
    <location>
        <begin position="289"/>
        <end position="392"/>
    </location>
</feature>
<dbReference type="Gene3D" id="2.60.120.10">
    <property type="entry name" value="Jelly Rolls"/>
    <property type="match status" value="2"/>
</dbReference>
<comment type="similarity">
    <text evidence="2">Belongs to the homogentisate dioxygenase family.</text>
</comment>
<gene>
    <name evidence="5" type="ORF">ORV05_26910</name>
</gene>
<feature type="domain" description="Cupin type-2" evidence="4">
    <location>
        <begin position="111"/>
        <end position="175"/>
    </location>
</feature>
<dbReference type="EMBL" id="CP113836">
    <property type="protein sequence ID" value="WAL64567.1"/>
    <property type="molecule type" value="Genomic_DNA"/>
</dbReference>
<dbReference type="Proteomes" id="UP001163203">
    <property type="component" value="Chromosome"/>
</dbReference>
<keyword evidence="5" id="KW-0560">Oxidoreductase</keyword>
<dbReference type="InterPro" id="IPR011051">
    <property type="entry name" value="RmlC_Cupin_sf"/>
</dbReference>
<reference evidence="5" key="1">
    <citation type="submission" date="2022-11" db="EMBL/GenBank/DDBJ databases">
        <authorList>
            <person name="Mo P."/>
        </authorList>
    </citation>
    <scope>NUCLEOTIDE SEQUENCE</scope>
    <source>
        <strain evidence="5">HUAS 11-8</strain>
    </source>
</reference>
<dbReference type="CDD" id="cd02208">
    <property type="entry name" value="cupin_RmlC-like"/>
    <property type="match status" value="1"/>
</dbReference>
<dbReference type="InterPro" id="IPR046451">
    <property type="entry name" value="HgmA_C"/>
</dbReference>
<dbReference type="GO" id="GO:0004411">
    <property type="term" value="F:homogentisate 1,2-dioxygenase activity"/>
    <property type="evidence" value="ECO:0007669"/>
    <property type="project" value="UniProtKB-EC"/>
</dbReference>
<dbReference type="Pfam" id="PF04209">
    <property type="entry name" value="HgmA_C"/>
    <property type="match status" value="1"/>
</dbReference>
<keyword evidence="6" id="KW-1185">Reference proteome</keyword>
<organism evidence="5 6">
    <name type="scientific">Amycolatopsis cynarae</name>
    <dbReference type="NCBI Taxonomy" id="2995223"/>
    <lineage>
        <taxon>Bacteria</taxon>
        <taxon>Bacillati</taxon>
        <taxon>Actinomycetota</taxon>
        <taxon>Actinomycetes</taxon>
        <taxon>Pseudonocardiales</taxon>
        <taxon>Pseudonocardiaceae</taxon>
        <taxon>Amycolatopsis</taxon>
    </lineage>
</organism>
<sequence>MAYYRQVGEIPPKRHTQFRTPDGGLYYEELMGEEGFSSDSSLLYHRHIPSALVDASPWQLPDLTTQANHPLKPRHLKLHDLFPGEEWKRHDVVTGRRLVLGNSDVRLSYVVAGESSPLYRNAIGDECAYVESGEGVVETVFGVLPFRTGDYVVLPRATTHRWVPSGDTPLRVYLIEANSHIVPARRYLSKWGQFLEHAPFCERDLHGPAEPLLAEGEDVEVLVKHRGGAGIVGTRYVYPRHPFDVVGWDGCLYPYTFNIADFEPITGRVHQPPPAHQVFEGAGFVVCNFVPRKVDYHPLAIPVPYYHSNVDSDEVMFYCGGNYEARKGSGIGQGSVSLHPGGHAHGPQPGAYERSIGVEFFDELAVMVDTFRPLELGEGGAATEDEGYAWTWSGRGPR</sequence>
<accession>A0ABY7B033</accession>
<proteinExistence type="inferred from homology"/>
<evidence type="ECO:0000256" key="2">
    <source>
        <dbReference type="ARBA" id="ARBA00007757"/>
    </source>
</evidence>
<dbReference type="RefSeq" id="WP_268754789.1">
    <property type="nucleotide sequence ID" value="NZ_CP113836.1"/>
</dbReference>
<dbReference type="EC" id="1.13.11.5" evidence="5"/>
<evidence type="ECO:0000259" key="3">
    <source>
        <dbReference type="Pfam" id="PF04209"/>
    </source>
</evidence>
<evidence type="ECO:0000256" key="1">
    <source>
        <dbReference type="ARBA" id="ARBA00001962"/>
    </source>
</evidence>
<dbReference type="PANTHER" id="PTHR11056:SF0">
    <property type="entry name" value="HOMOGENTISATE 1,2-DIOXYGENASE"/>
    <property type="match status" value="1"/>
</dbReference>
<evidence type="ECO:0000259" key="4">
    <source>
        <dbReference type="Pfam" id="PF07883"/>
    </source>
</evidence>
<evidence type="ECO:0000313" key="5">
    <source>
        <dbReference type="EMBL" id="WAL64567.1"/>
    </source>
</evidence>
<comment type="cofactor">
    <cofactor evidence="1">
        <name>Fe cation</name>
        <dbReference type="ChEBI" id="CHEBI:24875"/>
    </cofactor>
</comment>